<dbReference type="GO" id="GO:0006281">
    <property type="term" value="P:DNA repair"/>
    <property type="evidence" value="ECO:0007669"/>
    <property type="project" value="UniProtKB-KW"/>
</dbReference>
<feature type="compositionally biased region" description="Pro residues" evidence="11">
    <location>
        <begin position="104"/>
        <end position="115"/>
    </location>
</feature>
<sequence length="356" mass="40202">MSKRPKMAPLKTKFVEGERVLCFHGPLLYEAKCVKSEVKDKMIRYFIHYNGWNKNWDEWVPESRALKFNEANLQKQKELFAAQKAKAKRARTQKAKPEKEAPSKAPPAPPLPPPSEKSSSKRAAKTSSSEPASTPSSAAPSPQPAPEEPPPVAAAPAPTPPSDSLRKKRSRPDATVETEESFVSKVDIKVRVPEELKPILVDDWDAITRQKMLLHLPARTTVEQILEDYMKQKKTKKDMTPAKESTIAEICQGLKEYFNVMLGTQLLYKFERPQFANILAAHPDEPMSRVYGAVHLLRLFVKLGGMLAFTPVDEKSMQLLLTHVHDFMTYLKKNSSTLFKPSDYEAAPPEYHRKAL</sequence>
<reference evidence="13" key="2">
    <citation type="submission" date="2021-01" db="UniProtKB">
        <authorList>
            <consortium name="EnsemblMetazoa"/>
        </authorList>
    </citation>
    <scope>IDENTIFICATION</scope>
</reference>
<proteinExistence type="predicted"/>
<dbReference type="AlphaFoldDB" id="A0A7M7SUK0"/>
<dbReference type="InterPro" id="IPR000953">
    <property type="entry name" value="Chromo/chromo_shadow_dom"/>
</dbReference>
<organism evidence="13 14">
    <name type="scientific">Strongylocentrotus purpuratus</name>
    <name type="common">Purple sea urchin</name>
    <dbReference type="NCBI Taxonomy" id="7668"/>
    <lineage>
        <taxon>Eukaryota</taxon>
        <taxon>Metazoa</taxon>
        <taxon>Echinodermata</taxon>
        <taxon>Eleutherozoa</taxon>
        <taxon>Echinozoa</taxon>
        <taxon>Echinoidea</taxon>
        <taxon>Euechinoidea</taxon>
        <taxon>Echinacea</taxon>
        <taxon>Camarodonta</taxon>
        <taxon>Echinidea</taxon>
        <taxon>Strongylocentrotidae</taxon>
        <taxon>Strongylocentrotus</taxon>
    </lineage>
</organism>
<reference evidence="14" key="1">
    <citation type="submission" date="2015-02" db="EMBL/GenBank/DDBJ databases">
        <title>Genome sequencing for Strongylocentrotus purpuratus.</title>
        <authorList>
            <person name="Murali S."/>
            <person name="Liu Y."/>
            <person name="Vee V."/>
            <person name="English A."/>
            <person name="Wang M."/>
            <person name="Skinner E."/>
            <person name="Han Y."/>
            <person name="Muzny D.M."/>
            <person name="Worley K.C."/>
            <person name="Gibbs R.A."/>
        </authorList>
    </citation>
    <scope>NUCLEOTIDE SEQUENCE</scope>
</reference>
<evidence type="ECO:0000256" key="10">
    <source>
        <dbReference type="ARBA" id="ARBA00071326"/>
    </source>
</evidence>
<dbReference type="GeneID" id="585759"/>
<feature type="domain" description="Chromo" evidence="12">
    <location>
        <begin position="13"/>
        <end position="81"/>
    </location>
</feature>
<evidence type="ECO:0000256" key="9">
    <source>
        <dbReference type="ARBA" id="ARBA00023242"/>
    </source>
</evidence>
<dbReference type="CDD" id="cd18983">
    <property type="entry name" value="CBD_MSL3_like"/>
    <property type="match status" value="1"/>
</dbReference>
<keyword evidence="5" id="KW-0805">Transcription regulation</keyword>
<comment type="subcellular location">
    <subcellularLocation>
        <location evidence="1">Nucleus</location>
    </subcellularLocation>
</comment>
<evidence type="ECO:0000256" key="6">
    <source>
        <dbReference type="ARBA" id="ARBA00023163"/>
    </source>
</evidence>
<dbReference type="FunCoup" id="A0A7M7SUK0">
    <property type="interactions" value="1464"/>
</dbReference>
<dbReference type="InterPro" id="IPR008676">
    <property type="entry name" value="MRG"/>
</dbReference>
<keyword evidence="7" id="KW-0233">DNA recombination</keyword>
<keyword evidence="8" id="KW-0234">DNA repair</keyword>
<evidence type="ECO:0000313" key="14">
    <source>
        <dbReference type="Proteomes" id="UP000007110"/>
    </source>
</evidence>
<keyword evidence="3" id="KW-0156">Chromatin regulator</keyword>
<protein>
    <recommendedName>
        <fullName evidence="10">Mortality factor 4-like protein 1</fullName>
    </recommendedName>
</protein>
<dbReference type="SUPFAM" id="SSF54160">
    <property type="entry name" value="Chromo domain-like"/>
    <property type="match status" value="1"/>
</dbReference>
<evidence type="ECO:0000256" key="8">
    <source>
        <dbReference type="ARBA" id="ARBA00023204"/>
    </source>
</evidence>
<evidence type="ECO:0000256" key="1">
    <source>
        <dbReference type="ARBA" id="ARBA00004123"/>
    </source>
</evidence>
<accession>A0A7M7SUK0</accession>
<evidence type="ECO:0000256" key="5">
    <source>
        <dbReference type="ARBA" id="ARBA00023015"/>
    </source>
</evidence>
<dbReference type="InParanoid" id="A0A7M7SUK0"/>
<keyword evidence="14" id="KW-1185">Reference proteome</keyword>
<feature type="compositionally biased region" description="Low complexity" evidence="11">
    <location>
        <begin position="125"/>
        <end position="140"/>
    </location>
</feature>
<evidence type="ECO:0000256" key="11">
    <source>
        <dbReference type="SAM" id="MobiDB-lite"/>
    </source>
</evidence>
<keyword evidence="9" id="KW-0539">Nucleus</keyword>
<evidence type="ECO:0000256" key="4">
    <source>
        <dbReference type="ARBA" id="ARBA00022990"/>
    </source>
</evidence>
<keyword evidence="6" id="KW-0804">Transcription</keyword>
<dbReference type="PIRSF" id="PIRSF038133">
    <property type="entry name" value="HAT_Nua4_EAF3/MRG15"/>
    <property type="match status" value="1"/>
</dbReference>
<dbReference type="GO" id="GO:0005634">
    <property type="term" value="C:nucleus"/>
    <property type="evidence" value="ECO:0007669"/>
    <property type="project" value="UniProtKB-SubCell"/>
</dbReference>
<dbReference type="RefSeq" id="XP_030832497.1">
    <property type="nucleotide sequence ID" value="XM_030976637.1"/>
</dbReference>
<evidence type="ECO:0000256" key="3">
    <source>
        <dbReference type="ARBA" id="ARBA00022853"/>
    </source>
</evidence>
<dbReference type="GO" id="GO:0006310">
    <property type="term" value="P:DNA recombination"/>
    <property type="evidence" value="ECO:0007669"/>
    <property type="project" value="UniProtKB-KW"/>
</dbReference>
<dbReference type="SMART" id="SM00298">
    <property type="entry name" value="CHROMO"/>
    <property type="match status" value="1"/>
</dbReference>
<dbReference type="InterPro" id="IPR026541">
    <property type="entry name" value="MRG_dom"/>
</dbReference>
<dbReference type="PANTHER" id="PTHR10880">
    <property type="entry name" value="MORTALITY FACTOR 4-LIKE PROTEIN"/>
    <property type="match status" value="1"/>
</dbReference>
<dbReference type="InterPro" id="IPR016197">
    <property type="entry name" value="Chromo-like_dom_sf"/>
</dbReference>
<evidence type="ECO:0000313" key="13">
    <source>
        <dbReference type="EnsemblMetazoa" id="XP_030832497"/>
    </source>
</evidence>
<dbReference type="FunFam" id="1.10.274.30:FF:000001">
    <property type="entry name" value="Mortality factor 4-like protein 1"/>
    <property type="match status" value="1"/>
</dbReference>
<dbReference type="Gene3D" id="2.30.30.140">
    <property type="match status" value="1"/>
</dbReference>
<feature type="region of interest" description="Disordered" evidence="11">
    <location>
        <begin position="82"/>
        <end position="182"/>
    </location>
</feature>
<keyword evidence="4" id="KW-0007">Acetylation</keyword>
<dbReference type="GO" id="GO:0006355">
    <property type="term" value="P:regulation of DNA-templated transcription"/>
    <property type="evidence" value="ECO:0007669"/>
    <property type="project" value="InterPro"/>
</dbReference>
<dbReference type="GO" id="GO:0006325">
    <property type="term" value="P:chromatin organization"/>
    <property type="evidence" value="ECO:0007669"/>
    <property type="project" value="UniProtKB-KW"/>
</dbReference>
<dbReference type="OrthoDB" id="124855at2759"/>
<evidence type="ECO:0000256" key="2">
    <source>
        <dbReference type="ARBA" id="ARBA00022763"/>
    </source>
</evidence>
<evidence type="ECO:0000259" key="12">
    <source>
        <dbReference type="SMART" id="SM00298"/>
    </source>
</evidence>
<feature type="compositionally biased region" description="Pro residues" evidence="11">
    <location>
        <begin position="141"/>
        <end position="161"/>
    </location>
</feature>
<dbReference type="Gene3D" id="1.10.274.30">
    <property type="entry name" value="MRG domain"/>
    <property type="match status" value="1"/>
</dbReference>
<feature type="compositionally biased region" description="Basic residues" evidence="11">
    <location>
        <begin position="85"/>
        <end position="94"/>
    </location>
</feature>
<dbReference type="EnsemblMetazoa" id="XM_030976637">
    <property type="protein sequence ID" value="XP_030832497"/>
    <property type="gene ID" value="LOC585759"/>
</dbReference>
<dbReference type="InterPro" id="IPR038217">
    <property type="entry name" value="MRG_C_sf"/>
</dbReference>
<dbReference type="PANTHER" id="PTHR10880:SF48">
    <property type="entry name" value="MORTALITY FACTOR 4 LIKE 2"/>
    <property type="match status" value="1"/>
</dbReference>
<dbReference type="PROSITE" id="PS51640">
    <property type="entry name" value="MRG"/>
    <property type="match status" value="1"/>
</dbReference>
<dbReference type="Pfam" id="PF22732">
    <property type="entry name" value="MSL3_chromo-like"/>
    <property type="match status" value="1"/>
</dbReference>
<name>A0A7M7SUK0_STRPU</name>
<dbReference type="KEGG" id="spu:585759"/>
<dbReference type="GO" id="GO:0035267">
    <property type="term" value="C:NuA4 histone acetyltransferase complex"/>
    <property type="evidence" value="ECO:0000318"/>
    <property type="project" value="GO_Central"/>
</dbReference>
<dbReference type="InterPro" id="IPR053820">
    <property type="entry name" value="MSL3_chromo-like"/>
</dbReference>
<dbReference type="OMA" id="GLQTYFD"/>
<evidence type="ECO:0000256" key="7">
    <source>
        <dbReference type="ARBA" id="ARBA00023172"/>
    </source>
</evidence>
<keyword evidence="2" id="KW-0227">DNA damage</keyword>
<dbReference type="Pfam" id="PF05712">
    <property type="entry name" value="MRG"/>
    <property type="match status" value="1"/>
</dbReference>
<dbReference type="Proteomes" id="UP000007110">
    <property type="component" value="Unassembled WGS sequence"/>
</dbReference>
<dbReference type="FunFam" id="2.30.30.140:FF:000024">
    <property type="entry name" value="Mortality factor 4-like protein 1"/>
    <property type="match status" value="1"/>
</dbReference>